<name>A0A1H9DRV6_9BACT</name>
<evidence type="ECO:0000313" key="9">
    <source>
        <dbReference type="EMBL" id="SEQ16161.1"/>
    </source>
</evidence>
<evidence type="ECO:0000259" key="8">
    <source>
        <dbReference type="PROSITE" id="PS51379"/>
    </source>
</evidence>
<gene>
    <name evidence="9" type="ORF">SAMN05444359_106107</name>
</gene>
<dbReference type="Pfam" id="PF02589">
    <property type="entry name" value="LUD_dom"/>
    <property type="match status" value="1"/>
</dbReference>
<dbReference type="InterPro" id="IPR037171">
    <property type="entry name" value="NagB/RpiA_transferase-like"/>
</dbReference>
<dbReference type="InterPro" id="IPR009051">
    <property type="entry name" value="Helical_ferredxn"/>
</dbReference>
<dbReference type="GO" id="GO:0046872">
    <property type="term" value="F:metal ion binding"/>
    <property type="evidence" value="ECO:0007669"/>
    <property type="project" value="UniProtKB-KW"/>
</dbReference>
<sequence>MGFCVCSNRCTSGSLPSANPTLQDAYILPGIVLLRYGLKQSVHYNTGIMSHASRAADFLKDDARTDWHNKSLWHVRSKRDALIQHIPEWEAIRQLGSDIKDNVLSNLDVYLEQFEARAKANGVIVHWAADAAEHNEIVHSILEKHKVDRIVKSKSMLTEECHLNPYLEERGIEVIDTDLGERIIQMKNEPPSHIVMPAIHLKKEEIGQLFHEQLNTEKGASDPQYLTEAARQHLREKFLAAKAAITGVNFGIAETGGVVVCTNEGNADMGVHLAPVQIHCMGIEKLIPRAEHLAVFTRLLGRSATGQPITVYTSHHHRPKPGGEMHVVIVDNGRTKQLGREDFRNSLKCIRCGACMNTCPIYRRSGGHSYDHTIPGPIGSILSPGKDLKKHKDLPFASTLCGSCSDVCPVKIDIHEQLYKWRQIVNSEGHMETSKKLPLAGAGNVLSRGGLYNFMGKAARTALKLAPRAMVYNRFNAWGKSRELPEVPEESFKEWYAKNRKENQN</sequence>
<evidence type="ECO:0000256" key="2">
    <source>
        <dbReference type="ARBA" id="ARBA00022485"/>
    </source>
</evidence>
<dbReference type="GO" id="GO:0051539">
    <property type="term" value="F:4 iron, 4 sulfur cluster binding"/>
    <property type="evidence" value="ECO:0007669"/>
    <property type="project" value="UniProtKB-KW"/>
</dbReference>
<evidence type="ECO:0000256" key="6">
    <source>
        <dbReference type="ARBA" id="ARBA00023004"/>
    </source>
</evidence>
<keyword evidence="5" id="KW-0249">Electron transport</keyword>
<dbReference type="Gene3D" id="3.40.50.10420">
    <property type="entry name" value="NagB/RpiA/CoA transferase-like"/>
    <property type="match status" value="1"/>
</dbReference>
<dbReference type="FunCoup" id="A0A1H9DRV6">
    <property type="interactions" value="21"/>
</dbReference>
<dbReference type="InterPro" id="IPR017900">
    <property type="entry name" value="4Fe4S_Fe_S_CS"/>
</dbReference>
<accession>A0A1H9DRV6</accession>
<dbReference type="SUPFAM" id="SSF100950">
    <property type="entry name" value="NagB/RpiA/CoA transferase-like"/>
    <property type="match status" value="1"/>
</dbReference>
<dbReference type="InterPro" id="IPR024569">
    <property type="entry name" value="LutB_C"/>
</dbReference>
<keyword evidence="6" id="KW-0408">Iron</keyword>
<dbReference type="PANTHER" id="PTHR47153:SF2">
    <property type="entry name" value="LACTATE UTILIZATION PROTEIN B"/>
    <property type="match status" value="1"/>
</dbReference>
<evidence type="ECO:0000256" key="4">
    <source>
        <dbReference type="ARBA" id="ARBA00022737"/>
    </source>
</evidence>
<dbReference type="Pfam" id="PF11870">
    <property type="entry name" value="LutB_C"/>
    <property type="match status" value="1"/>
</dbReference>
<protein>
    <submittedName>
        <fullName evidence="9">L-lactate dehydrogenase complex protein LldF</fullName>
    </submittedName>
</protein>
<dbReference type="PANTHER" id="PTHR47153">
    <property type="entry name" value="LACTATE UTILIZATION PROTEIN B"/>
    <property type="match status" value="1"/>
</dbReference>
<organism evidence="9 10">
    <name type="scientific">Neolewinella agarilytica</name>
    <dbReference type="NCBI Taxonomy" id="478744"/>
    <lineage>
        <taxon>Bacteria</taxon>
        <taxon>Pseudomonadati</taxon>
        <taxon>Bacteroidota</taxon>
        <taxon>Saprospiria</taxon>
        <taxon>Saprospirales</taxon>
        <taxon>Lewinellaceae</taxon>
        <taxon>Neolewinella</taxon>
    </lineage>
</organism>
<dbReference type="Proteomes" id="UP000199021">
    <property type="component" value="Unassembled WGS sequence"/>
</dbReference>
<dbReference type="SUPFAM" id="SSF54862">
    <property type="entry name" value="4Fe-4S ferredoxins"/>
    <property type="match status" value="1"/>
</dbReference>
<dbReference type="PROSITE" id="PS00198">
    <property type="entry name" value="4FE4S_FER_1"/>
    <property type="match status" value="1"/>
</dbReference>
<keyword evidence="2" id="KW-0004">4Fe-4S</keyword>
<keyword evidence="4" id="KW-0677">Repeat</keyword>
<evidence type="ECO:0000256" key="1">
    <source>
        <dbReference type="ARBA" id="ARBA00022448"/>
    </source>
</evidence>
<evidence type="ECO:0000256" key="7">
    <source>
        <dbReference type="ARBA" id="ARBA00023014"/>
    </source>
</evidence>
<keyword evidence="3" id="KW-0479">Metal-binding</keyword>
<reference evidence="10" key="1">
    <citation type="submission" date="2016-10" db="EMBL/GenBank/DDBJ databases">
        <authorList>
            <person name="Varghese N."/>
            <person name="Submissions S."/>
        </authorList>
    </citation>
    <scope>NUCLEOTIDE SEQUENCE [LARGE SCALE GENOMIC DNA]</scope>
    <source>
        <strain evidence="10">DSM 24740</strain>
    </source>
</reference>
<dbReference type="InParanoid" id="A0A1H9DRV6"/>
<dbReference type="EMBL" id="FOFB01000006">
    <property type="protein sequence ID" value="SEQ16161.1"/>
    <property type="molecule type" value="Genomic_DNA"/>
</dbReference>
<keyword evidence="7" id="KW-0411">Iron-sulfur</keyword>
<evidence type="ECO:0000256" key="5">
    <source>
        <dbReference type="ARBA" id="ARBA00022982"/>
    </source>
</evidence>
<feature type="domain" description="4Fe-4S ferredoxin-type" evidence="8">
    <location>
        <begin position="339"/>
        <end position="360"/>
    </location>
</feature>
<proteinExistence type="predicted"/>
<dbReference type="InterPro" id="IPR024185">
    <property type="entry name" value="FTHF_cligase-like_sf"/>
</dbReference>
<keyword evidence="1" id="KW-0813">Transport</keyword>
<dbReference type="InterPro" id="IPR017896">
    <property type="entry name" value="4Fe4S_Fe-S-bd"/>
</dbReference>
<evidence type="ECO:0000313" key="10">
    <source>
        <dbReference type="Proteomes" id="UP000199021"/>
    </source>
</evidence>
<dbReference type="Gene3D" id="1.10.1060.10">
    <property type="entry name" value="Alpha-helical ferredoxin"/>
    <property type="match status" value="1"/>
</dbReference>
<dbReference type="InterPro" id="IPR003741">
    <property type="entry name" value="LUD_dom"/>
</dbReference>
<dbReference type="Pfam" id="PF13183">
    <property type="entry name" value="Fer4_8"/>
    <property type="match status" value="1"/>
</dbReference>
<dbReference type="AlphaFoldDB" id="A0A1H9DRV6"/>
<keyword evidence="10" id="KW-1185">Reference proteome</keyword>
<dbReference type="STRING" id="478744.SAMN05444359_106107"/>
<dbReference type="InterPro" id="IPR004452">
    <property type="entry name" value="LutB/LldF"/>
</dbReference>
<evidence type="ECO:0000256" key="3">
    <source>
        <dbReference type="ARBA" id="ARBA00022723"/>
    </source>
</evidence>
<dbReference type="PROSITE" id="PS51379">
    <property type="entry name" value="4FE4S_FER_2"/>
    <property type="match status" value="1"/>
</dbReference>
<dbReference type="GO" id="GO:0006089">
    <property type="term" value="P:lactate metabolic process"/>
    <property type="evidence" value="ECO:0007669"/>
    <property type="project" value="InterPro"/>
</dbReference>